<gene>
    <name evidence="1" type="ORF">QYT958_LOCUS39022</name>
</gene>
<dbReference type="Proteomes" id="UP000663848">
    <property type="component" value="Unassembled WGS sequence"/>
</dbReference>
<comment type="caution">
    <text evidence="1">The sequence shown here is derived from an EMBL/GenBank/DDBJ whole genome shotgun (WGS) entry which is preliminary data.</text>
</comment>
<proteinExistence type="predicted"/>
<dbReference type="AlphaFoldDB" id="A0A822B411"/>
<evidence type="ECO:0000313" key="1">
    <source>
        <dbReference type="EMBL" id="CAF5010412.1"/>
    </source>
</evidence>
<organism evidence="1 2">
    <name type="scientific">Rotaria socialis</name>
    <dbReference type="NCBI Taxonomy" id="392032"/>
    <lineage>
        <taxon>Eukaryota</taxon>
        <taxon>Metazoa</taxon>
        <taxon>Spiralia</taxon>
        <taxon>Gnathifera</taxon>
        <taxon>Rotifera</taxon>
        <taxon>Eurotatoria</taxon>
        <taxon>Bdelloidea</taxon>
        <taxon>Philodinida</taxon>
        <taxon>Philodinidae</taxon>
        <taxon>Rotaria</taxon>
    </lineage>
</organism>
<reference evidence="1" key="1">
    <citation type="submission" date="2021-02" db="EMBL/GenBank/DDBJ databases">
        <authorList>
            <person name="Nowell W R."/>
        </authorList>
    </citation>
    <scope>NUCLEOTIDE SEQUENCE</scope>
</reference>
<accession>A0A822B411</accession>
<name>A0A822B411_9BILA</name>
<dbReference type="EMBL" id="CAJOBR010035407">
    <property type="protein sequence ID" value="CAF5010412.1"/>
    <property type="molecule type" value="Genomic_DNA"/>
</dbReference>
<evidence type="ECO:0000313" key="2">
    <source>
        <dbReference type="Proteomes" id="UP000663848"/>
    </source>
</evidence>
<protein>
    <submittedName>
        <fullName evidence="1">Uncharacterized protein</fullName>
    </submittedName>
</protein>
<sequence>MPQTHIENIEEHDEDHISEQEAIVYIADLPPSIQDDSQLHRLIESRLEKVFQIKLISIQCYSKLGAGLMRVRNTQIKNRLVEDIKVMLLDLPEGTHCISFSEILEVVSYIVIDTTKEKNDVNLPTAQEIRKRWIELYRGDEPSSCDQISVQFPNIYRIVSTSFDDL</sequence>
<feature type="non-terminal residue" evidence="1">
    <location>
        <position position="166"/>
    </location>
</feature>